<sequence length="119" mass="14308">MLSIKLFIRLFVYSNNKKESRNITEGIVKPLNDYINKIKYKSNKPYWKIDGMYVVEIKIEFNDKLNQNKFNKFLKEISNNWLTLGMQDEELISSDTNFIELEMINIFFDYKSEIKLDCD</sequence>
<dbReference type="RefSeq" id="WP_228105387.1">
    <property type="nucleotide sequence ID" value="NZ_CP101637.1"/>
</dbReference>
<accession>A0ABY9Q6N1</accession>
<organism evidence="1 2">
    <name type="scientific">Terrisporobacter mayombei</name>
    <dbReference type="NCBI Taxonomy" id="1541"/>
    <lineage>
        <taxon>Bacteria</taxon>
        <taxon>Bacillati</taxon>
        <taxon>Bacillota</taxon>
        <taxon>Clostridia</taxon>
        <taxon>Peptostreptococcales</taxon>
        <taxon>Peptostreptococcaceae</taxon>
        <taxon>Terrisporobacter</taxon>
    </lineage>
</organism>
<dbReference type="Proteomes" id="UP001235030">
    <property type="component" value="Chromosome"/>
</dbReference>
<keyword evidence="2" id="KW-1185">Reference proteome</keyword>
<evidence type="ECO:0000313" key="1">
    <source>
        <dbReference type="EMBL" id="WMT82875.1"/>
    </source>
</evidence>
<protein>
    <submittedName>
        <fullName evidence="1">Uncharacterized protein</fullName>
    </submittedName>
</protein>
<reference evidence="1 2" key="1">
    <citation type="submission" date="2022-07" db="EMBL/GenBank/DDBJ databases">
        <title>Genome sequence of Terrisporobacter mayombei DSM6539.</title>
        <authorList>
            <person name="Boeer T."/>
            <person name="Bengelsdorf F.R."/>
            <person name="Daniel R."/>
            <person name="Poehlein A."/>
        </authorList>
    </citation>
    <scope>NUCLEOTIDE SEQUENCE [LARGE SCALE GENOMIC DNA]</scope>
    <source>
        <strain evidence="1 2">DSM 6539</strain>
    </source>
</reference>
<proteinExistence type="predicted"/>
<dbReference type="EMBL" id="CP101637">
    <property type="protein sequence ID" value="WMT82875.1"/>
    <property type="molecule type" value="Genomic_DNA"/>
</dbReference>
<evidence type="ECO:0000313" key="2">
    <source>
        <dbReference type="Proteomes" id="UP001235030"/>
    </source>
</evidence>
<name>A0ABY9Q6N1_9FIRM</name>
<gene>
    <name evidence="1" type="ORF">TEMA_33710</name>
</gene>